<evidence type="ECO:0000256" key="8">
    <source>
        <dbReference type="ARBA" id="ARBA00023004"/>
    </source>
</evidence>
<evidence type="ECO:0008006" key="15">
    <source>
        <dbReference type="Google" id="ProtNLM"/>
    </source>
</evidence>
<feature type="transmembrane region" description="Helical" evidence="12">
    <location>
        <begin position="6"/>
        <end position="30"/>
    </location>
</feature>
<dbReference type="PANTHER" id="PTHR24282:SF228">
    <property type="entry name" value="CYTOKININ HYDROXYLASE"/>
    <property type="match status" value="1"/>
</dbReference>
<keyword evidence="10 12" id="KW-0472">Membrane</keyword>
<organism evidence="13 14">
    <name type="scientific">Vanilla planifolia</name>
    <name type="common">Vanilla</name>
    <dbReference type="NCBI Taxonomy" id="51239"/>
    <lineage>
        <taxon>Eukaryota</taxon>
        <taxon>Viridiplantae</taxon>
        <taxon>Streptophyta</taxon>
        <taxon>Embryophyta</taxon>
        <taxon>Tracheophyta</taxon>
        <taxon>Spermatophyta</taxon>
        <taxon>Magnoliopsida</taxon>
        <taxon>Liliopsida</taxon>
        <taxon>Asparagales</taxon>
        <taxon>Orchidaceae</taxon>
        <taxon>Vanilloideae</taxon>
        <taxon>Vanilleae</taxon>
        <taxon>Vanilla</taxon>
    </lineage>
</organism>
<evidence type="ECO:0000256" key="11">
    <source>
        <dbReference type="PIRSR" id="PIRSR602401-1"/>
    </source>
</evidence>
<evidence type="ECO:0000256" key="5">
    <source>
        <dbReference type="ARBA" id="ARBA00022723"/>
    </source>
</evidence>
<evidence type="ECO:0000256" key="10">
    <source>
        <dbReference type="ARBA" id="ARBA00023136"/>
    </source>
</evidence>
<gene>
    <name evidence="13" type="ORF">HPP92_008002</name>
</gene>
<dbReference type="GO" id="GO:0020037">
    <property type="term" value="F:heme binding"/>
    <property type="evidence" value="ECO:0007669"/>
    <property type="project" value="InterPro"/>
</dbReference>
<protein>
    <recommendedName>
        <fullName evidence="15">Cytokinin hydroxylase</fullName>
    </recommendedName>
</protein>
<evidence type="ECO:0000256" key="6">
    <source>
        <dbReference type="ARBA" id="ARBA00022989"/>
    </source>
</evidence>
<dbReference type="GO" id="GO:0004497">
    <property type="term" value="F:monooxygenase activity"/>
    <property type="evidence" value="ECO:0007669"/>
    <property type="project" value="UniProtKB-KW"/>
</dbReference>
<evidence type="ECO:0000313" key="13">
    <source>
        <dbReference type="EMBL" id="KAG0489191.1"/>
    </source>
</evidence>
<keyword evidence="3 11" id="KW-0349">Heme</keyword>
<keyword evidence="7" id="KW-0560">Oxidoreductase</keyword>
<evidence type="ECO:0000256" key="1">
    <source>
        <dbReference type="ARBA" id="ARBA00004370"/>
    </source>
</evidence>
<keyword evidence="4 12" id="KW-0812">Transmembrane</keyword>
<reference evidence="13 14" key="1">
    <citation type="journal article" date="2020" name="Nat. Food">
        <title>A phased Vanilla planifolia genome enables genetic improvement of flavour and production.</title>
        <authorList>
            <person name="Hasing T."/>
            <person name="Tang H."/>
            <person name="Brym M."/>
            <person name="Khazi F."/>
            <person name="Huang T."/>
            <person name="Chambers A.H."/>
        </authorList>
    </citation>
    <scope>NUCLEOTIDE SEQUENCE [LARGE SCALE GENOMIC DNA]</scope>
    <source>
        <tissue evidence="13">Leaf</tissue>
    </source>
</reference>
<dbReference type="InterPro" id="IPR050665">
    <property type="entry name" value="Cytochrome_P450_Monooxygen"/>
</dbReference>
<evidence type="ECO:0000313" key="14">
    <source>
        <dbReference type="Proteomes" id="UP000636800"/>
    </source>
</evidence>
<comment type="similarity">
    <text evidence="2">Belongs to the cytochrome P450 family.</text>
</comment>
<keyword evidence="5 11" id="KW-0479">Metal-binding</keyword>
<accession>A0A835VAL0</accession>
<keyword evidence="9" id="KW-0503">Monooxygenase</keyword>
<keyword evidence="8 11" id="KW-0408">Iron</keyword>
<dbReference type="Gene3D" id="1.10.630.10">
    <property type="entry name" value="Cytochrome P450"/>
    <property type="match status" value="1"/>
</dbReference>
<dbReference type="Pfam" id="PF00067">
    <property type="entry name" value="p450"/>
    <property type="match status" value="1"/>
</dbReference>
<dbReference type="GO" id="GO:0016705">
    <property type="term" value="F:oxidoreductase activity, acting on paired donors, with incorporation or reduction of molecular oxygen"/>
    <property type="evidence" value="ECO:0007669"/>
    <property type="project" value="InterPro"/>
</dbReference>
<dbReference type="InterPro" id="IPR001128">
    <property type="entry name" value="Cyt_P450"/>
</dbReference>
<dbReference type="InterPro" id="IPR036396">
    <property type="entry name" value="Cyt_P450_sf"/>
</dbReference>
<dbReference type="GO" id="GO:0016020">
    <property type="term" value="C:membrane"/>
    <property type="evidence" value="ECO:0007669"/>
    <property type="project" value="UniProtKB-SubCell"/>
</dbReference>
<dbReference type="PRINTS" id="PR00463">
    <property type="entry name" value="EP450I"/>
</dbReference>
<dbReference type="EMBL" id="JADCNL010000003">
    <property type="protein sequence ID" value="KAG0489191.1"/>
    <property type="molecule type" value="Genomic_DNA"/>
</dbReference>
<evidence type="ECO:0000256" key="3">
    <source>
        <dbReference type="ARBA" id="ARBA00022617"/>
    </source>
</evidence>
<comment type="cofactor">
    <cofactor evidence="11">
        <name>heme</name>
        <dbReference type="ChEBI" id="CHEBI:30413"/>
    </cofactor>
</comment>
<comment type="subcellular location">
    <subcellularLocation>
        <location evidence="1">Membrane</location>
    </subcellularLocation>
</comment>
<name>A0A835VAL0_VANPL</name>
<dbReference type="SUPFAM" id="SSF48264">
    <property type="entry name" value="Cytochrome P450"/>
    <property type="match status" value="1"/>
</dbReference>
<evidence type="ECO:0000256" key="2">
    <source>
        <dbReference type="ARBA" id="ARBA00010617"/>
    </source>
</evidence>
<dbReference type="AlphaFoldDB" id="A0A835VAL0"/>
<dbReference type="PRINTS" id="PR00385">
    <property type="entry name" value="P450"/>
</dbReference>
<proteinExistence type="inferred from homology"/>
<keyword evidence="14" id="KW-1185">Reference proteome</keyword>
<evidence type="ECO:0000256" key="7">
    <source>
        <dbReference type="ARBA" id="ARBA00023002"/>
    </source>
</evidence>
<feature type="binding site" description="axial binding residue" evidence="11">
    <location>
        <position position="461"/>
    </location>
    <ligand>
        <name>heme</name>
        <dbReference type="ChEBI" id="CHEBI:30413"/>
    </ligand>
    <ligandPart>
        <name>Fe</name>
        <dbReference type="ChEBI" id="CHEBI:18248"/>
    </ligandPart>
</feature>
<dbReference type="GO" id="GO:0005506">
    <property type="term" value="F:iron ion binding"/>
    <property type="evidence" value="ECO:0007669"/>
    <property type="project" value="InterPro"/>
</dbReference>
<evidence type="ECO:0000256" key="9">
    <source>
        <dbReference type="ARBA" id="ARBA00023033"/>
    </source>
</evidence>
<evidence type="ECO:0000256" key="12">
    <source>
        <dbReference type="SAM" id="Phobius"/>
    </source>
</evidence>
<keyword evidence="6 12" id="KW-1133">Transmembrane helix</keyword>
<dbReference type="GO" id="GO:0006629">
    <property type="term" value="P:lipid metabolic process"/>
    <property type="evidence" value="ECO:0007669"/>
    <property type="project" value="UniProtKB-ARBA"/>
</dbReference>
<dbReference type="PANTHER" id="PTHR24282">
    <property type="entry name" value="CYTOCHROME P450 FAMILY MEMBER"/>
    <property type="match status" value="1"/>
</dbReference>
<dbReference type="Proteomes" id="UP000636800">
    <property type="component" value="Chromosome 3"/>
</dbReference>
<evidence type="ECO:0000256" key="4">
    <source>
        <dbReference type="ARBA" id="ARBA00022692"/>
    </source>
</evidence>
<sequence>MALAAAALYAPALLLLGAASWIILSTYFLTPRRIRRAMEKQGITGPKPRFLHGNLPEVAALLSKSTSVDVPSVDHDIVGRLLPHYLLWSRIYGKRFVFWYGNEPRLCLTDTDLIKEFLSAKCVQLSGKSWLQRQGSKHFIGQGLLMANGEKWFHQRHVVAPAFMGEKLKSHMGYMVECTMRTIAALRAAAEAAANNEVEIGEHLTRLTGDIISRTEFDSSYDKGKQIFHHLTRLQRFTAQSSRHLWIPGSRFFPSKFRMEIMSLKQKVDKLLMEIIDSRREGMEIGRSSSYGRDLLGMLLAETHKKAAFSYTLRMVMDECKTFFFAGHETSALLLTWTIMLLATNPEWQSKARAEVHRVCGHDPPAADHLPRLTLLQMIINESLRLYPPATLLPRMAFEDMKLGELHIPKGLSIWIPVLAIHHDKNIWGKDANVFNPERFATRSFAMTRHFLPFASGPRNCVGQAYAMMEAKVILAMLLSNFNFAISKNYRHAPVNVLTLRPKHGVPVYLTPLEKTSIDP</sequence>
<dbReference type="InterPro" id="IPR002401">
    <property type="entry name" value="Cyt_P450_E_grp-I"/>
</dbReference>
<comment type="caution">
    <text evidence="13">The sequence shown here is derived from an EMBL/GenBank/DDBJ whole genome shotgun (WGS) entry which is preliminary data.</text>
</comment>
<dbReference type="OrthoDB" id="2789670at2759"/>